<evidence type="ECO:0000313" key="1">
    <source>
        <dbReference type="EMBL" id="SEL23876.1"/>
    </source>
</evidence>
<gene>
    <name evidence="1" type="ORF">SAMN05216387_10749</name>
</gene>
<accession>A0A1H7NK66</accession>
<dbReference type="EMBL" id="FOBH01000007">
    <property type="protein sequence ID" value="SEL23876.1"/>
    <property type="molecule type" value="Genomic_DNA"/>
</dbReference>
<reference evidence="1 2" key="1">
    <citation type="submission" date="2016-10" db="EMBL/GenBank/DDBJ databases">
        <authorList>
            <person name="de Groot N.N."/>
        </authorList>
    </citation>
    <scope>NUCLEOTIDE SEQUENCE [LARGE SCALE GENOMIC DNA]</scope>
    <source>
        <strain evidence="1 2">Nv1</strain>
    </source>
</reference>
<protein>
    <submittedName>
        <fullName evidence="1">Uncharacterized protein</fullName>
    </submittedName>
</protein>
<organism evidence="1 2">
    <name type="scientific">Nitrosovibrio tenuis</name>
    <dbReference type="NCBI Taxonomy" id="1233"/>
    <lineage>
        <taxon>Bacteria</taxon>
        <taxon>Pseudomonadati</taxon>
        <taxon>Pseudomonadota</taxon>
        <taxon>Betaproteobacteria</taxon>
        <taxon>Nitrosomonadales</taxon>
        <taxon>Nitrosomonadaceae</taxon>
        <taxon>Nitrosovibrio</taxon>
    </lineage>
</organism>
<sequence length="54" mass="5792">MSHKAGEAAVTCRAQLSLRQAEHCLNAFIAGLYFSPIDTAIGIDKIVSGEAMRK</sequence>
<proteinExistence type="predicted"/>
<dbReference type="Proteomes" id="UP000198620">
    <property type="component" value="Unassembled WGS sequence"/>
</dbReference>
<dbReference type="AlphaFoldDB" id="A0A1H7NK66"/>
<evidence type="ECO:0000313" key="2">
    <source>
        <dbReference type="Proteomes" id="UP000198620"/>
    </source>
</evidence>
<name>A0A1H7NK66_9PROT</name>
<keyword evidence="2" id="KW-1185">Reference proteome</keyword>